<evidence type="ECO:0000256" key="2">
    <source>
        <dbReference type="SAM" id="SignalP"/>
    </source>
</evidence>
<accession>A0A6S6T121</accession>
<dbReference type="Gene3D" id="2.40.160.40">
    <property type="entry name" value="monomeric porin ompg"/>
    <property type="match status" value="1"/>
</dbReference>
<feature type="chain" id="PRO_5027680679" description="DUF2490 domain-containing protein" evidence="2">
    <location>
        <begin position="19"/>
        <end position="226"/>
    </location>
</feature>
<gene>
    <name evidence="3" type="ORF">HELGO_WM37014</name>
</gene>
<dbReference type="AlphaFoldDB" id="A0A6S6T121"/>
<sequence>MSKLVGLFLMLLSGFVHGQQIRPTQDFGIWVGLLVKKELPEHFELSLEQQLRTCLNTTRIDDYWAALGVNYTINKNFRLYGNLRYIHDVKKTKQTENSLRYHLDLEFRAKLKKKHQLKYRFRYQQKFINLLQVQRTRIAEKESAIRNKLKFVFRYKKVHRFYLSTELFIRSKVFREAYLDKLRFSLGDKIKTKAGALNLALGYEVNLQPNDPFSFFFLKIVYSINL</sequence>
<dbReference type="EMBL" id="CACVAQ010000164">
    <property type="protein sequence ID" value="CAA6810357.1"/>
    <property type="molecule type" value="Genomic_DNA"/>
</dbReference>
<evidence type="ECO:0000313" key="3">
    <source>
        <dbReference type="EMBL" id="CAA6810357.1"/>
    </source>
</evidence>
<feature type="signal peptide" evidence="2">
    <location>
        <begin position="1"/>
        <end position="18"/>
    </location>
</feature>
<reference evidence="3" key="1">
    <citation type="submission" date="2020-01" db="EMBL/GenBank/DDBJ databases">
        <authorList>
            <person name="Meier V. D."/>
            <person name="Meier V D."/>
        </authorList>
    </citation>
    <scope>NUCLEOTIDE SEQUENCE</scope>
    <source>
        <strain evidence="3">HLG_WM_MAG_10</strain>
    </source>
</reference>
<evidence type="ECO:0000256" key="1">
    <source>
        <dbReference type="ARBA" id="ARBA00022729"/>
    </source>
</evidence>
<dbReference type="InterPro" id="IPR019619">
    <property type="entry name" value="DUF2490"/>
</dbReference>
<dbReference type="InterPro" id="IPR053713">
    <property type="entry name" value="Bact_OM_Channel_sf"/>
</dbReference>
<evidence type="ECO:0008006" key="4">
    <source>
        <dbReference type="Google" id="ProtNLM"/>
    </source>
</evidence>
<organism evidence="3">
    <name type="scientific">uncultured Aureispira sp</name>
    <dbReference type="NCBI Taxonomy" id="1331704"/>
    <lineage>
        <taxon>Bacteria</taxon>
        <taxon>Pseudomonadati</taxon>
        <taxon>Bacteroidota</taxon>
        <taxon>Saprospiria</taxon>
        <taxon>Saprospirales</taxon>
        <taxon>Saprospiraceae</taxon>
        <taxon>Aureispira</taxon>
        <taxon>environmental samples</taxon>
    </lineage>
</organism>
<dbReference type="Pfam" id="PF10677">
    <property type="entry name" value="DUF2490"/>
    <property type="match status" value="1"/>
</dbReference>
<proteinExistence type="predicted"/>
<name>A0A6S6T121_9BACT</name>
<protein>
    <recommendedName>
        <fullName evidence="4">DUF2490 domain-containing protein</fullName>
    </recommendedName>
</protein>
<keyword evidence="1 2" id="KW-0732">Signal</keyword>